<dbReference type="EMBL" id="SISG01000001">
    <property type="protein sequence ID" value="TBN58108.1"/>
    <property type="molecule type" value="Genomic_DNA"/>
</dbReference>
<protein>
    <submittedName>
        <fullName evidence="1">Uncharacterized protein</fullName>
    </submittedName>
</protein>
<comment type="caution">
    <text evidence="1">The sequence shown here is derived from an EMBL/GenBank/DDBJ whole genome shotgun (WGS) entry which is preliminary data.</text>
</comment>
<keyword evidence="2" id="KW-1185">Reference proteome</keyword>
<sequence length="323" mass="34156">MRRDLIPWLVGLGLLVLGFGGAVLTLNTQLYSASGFVRGYLEALENRDSAAALDVPGVRTTTQGADALLTDDAMGRLGGISLVRDTAGAGGTRTVVFDYTLGAAKAEGRTEFTVMQTGTRFGLFPTWRFVASPLSTLSVSVLHDDRFEANGLELVSPSGAGAASGLLVFAPGVYELGHESTYLAAKPVSTEVTTLGSIADVAIDVQANATFVEQVQADLATALDDCATQKILMPTGCPFGQPVSNRIDGDPKWSIVDYPEVEIEPGEIAGEWRMPFAPGTAHLRVPVRSLFDGTLSTFDDDVPFTAEYTITFVDGRIVLTEAG</sequence>
<reference evidence="2" key="1">
    <citation type="submission" date="2019-02" db="EMBL/GenBank/DDBJ databases">
        <title>Glaciihabitans arcticus sp. nov., a psychrotolerant bacterium isolated from polar soil.</title>
        <authorList>
            <person name="Dahal R.H."/>
        </authorList>
    </citation>
    <scope>NUCLEOTIDE SEQUENCE [LARGE SCALE GENOMIC DNA]</scope>
    <source>
        <strain evidence="2">RP-3-7</strain>
    </source>
</reference>
<accession>A0A4Q9GWY7</accession>
<gene>
    <name evidence="1" type="ORF">EYE40_12290</name>
</gene>
<dbReference type="RefSeq" id="WP_130982217.1">
    <property type="nucleotide sequence ID" value="NZ_SISG01000001.1"/>
</dbReference>
<organism evidence="1 2">
    <name type="scientific">Glaciihabitans arcticus</name>
    <dbReference type="NCBI Taxonomy" id="2668039"/>
    <lineage>
        <taxon>Bacteria</taxon>
        <taxon>Bacillati</taxon>
        <taxon>Actinomycetota</taxon>
        <taxon>Actinomycetes</taxon>
        <taxon>Micrococcales</taxon>
        <taxon>Microbacteriaceae</taxon>
        <taxon>Glaciihabitans</taxon>
    </lineage>
</organism>
<name>A0A4Q9GWY7_9MICO</name>
<evidence type="ECO:0000313" key="1">
    <source>
        <dbReference type="EMBL" id="TBN58108.1"/>
    </source>
</evidence>
<proteinExistence type="predicted"/>
<dbReference type="AlphaFoldDB" id="A0A4Q9GWY7"/>
<evidence type="ECO:0000313" key="2">
    <source>
        <dbReference type="Proteomes" id="UP000294194"/>
    </source>
</evidence>
<dbReference type="Proteomes" id="UP000294194">
    <property type="component" value="Unassembled WGS sequence"/>
</dbReference>